<evidence type="ECO:0000256" key="4">
    <source>
        <dbReference type="ARBA" id="ARBA00022605"/>
    </source>
</evidence>
<evidence type="ECO:0000256" key="5">
    <source>
        <dbReference type="ARBA" id="ARBA00022793"/>
    </source>
</evidence>
<reference evidence="11 12" key="1">
    <citation type="submission" date="2020-08" db="EMBL/GenBank/DDBJ databases">
        <title>Sequencing the genomes of 1000 actinobacteria strains.</title>
        <authorList>
            <person name="Klenk H.-P."/>
        </authorList>
    </citation>
    <scope>NUCLEOTIDE SEQUENCE [LARGE SCALE GENOMIC DNA]</scope>
    <source>
        <strain evidence="11 12">DSM 23040</strain>
    </source>
</reference>
<dbReference type="EC" id="4.1.1.48" evidence="9"/>
<comment type="catalytic activity">
    <reaction evidence="1 9">
        <text>1-(2-carboxyphenylamino)-1-deoxy-D-ribulose 5-phosphate + H(+) = (1S,2R)-1-C-(indol-3-yl)glycerol 3-phosphate + CO2 + H2O</text>
        <dbReference type="Rhea" id="RHEA:23476"/>
        <dbReference type="ChEBI" id="CHEBI:15377"/>
        <dbReference type="ChEBI" id="CHEBI:15378"/>
        <dbReference type="ChEBI" id="CHEBI:16526"/>
        <dbReference type="ChEBI" id="CHEBI:58613"/>
        <dbReference type="ChEBI" id="CHEBI:58866"/>
        <dbReference type="EC" id="4.1.1.48"/>
    </reaction>
</comment>
<dbReference type="PANTHER" id="PTHR22854:SF2">
    <property type="entry name" value="INDOLE-3-GLYCEROL-PHOSPHATE SYNTHASE"/>
    <property type="match status" value="1"/>
</dbReference>
<dbReference type="SUPFAM" id="SSF51366">
    <property type="entry name" value="Ribulose-phoshate binding barrel"/>
    <property type="match status" value="1"/>
</dbReference>
<dbReference type="InterPro" id="IPR011060">
    <property type="entry name" value="RibuloseP-bd_barrel"/>
</dbReference>
<dbReference type="PROSITE" id="PS00614">
    <property type="entry name" value="IGPS"/>
    <property type="match status" value="1"/>
</dbReference>
<keyword evidence="6 9" id="KW-0822">Tryptophan biosynthesis</keyword>
<sequence length="274" mass="29378">MSTTVLDSIIDGVRADLDTRRAATPLARIRDLAAETTAQRPAADVCARLDGRDTVGLIAEIKRSSPSKGALADIPEPADLARSYEAAGATAISVLTEQRRFGGSLHDLDRVRTAVDIPLLRKDFTVEEYQIYEARAHGADIVLLIVAALTDAQLAEHLQLTHELGMRALVEAHSADELERALATDARLIGVNARNLKTLDLDLDGAAALLPTIPGDRFAIGESAVLKKAHVETYARHGADAVLVGEALVTDGDPEATARDFLSVPAQTDERRNR</sequence>
<dbReference type="InterPro" id="IPR013798">
    <property type="entry name" value="Indole-3-glycerol_P_synth_dom"/>
</dbReference>
<dbReference type="Proteomes" id="UP000568050">
    <property type="component" value="Unassembled WGS sequence"/>
</dbReference>
<dbReference type="FunFam" id="3.20.20.70:FF:000024">
    <property type="entry name" value="Indole-3-glycerol phosphate synthase"/>
    <property type="match status" value="1"/>
</dbReference>
<dbReference type="GO" id="GO:0004640">
    <property type="term" value="F:phosphoribosylanthranilate isomerase activity"/>
    <property type="evidence" value="ECO:0007669"/>
    <property type="project" value="TreeGrafter"/>
</dbReference>
<dbReference type="InterPro" id="IPR013785">
    <property type="entry name" value="Aldolase_TIM"/>
</dbReference>
<dbReference type="GO" id="GO:0004425">
    <property type="term" value="F:indole-3-glycerol-phosphate synthase activity"/>
    <property type="evidence" value="ECO:0007669"/>
    <property type="project" value="UniProtKB-UniRule"/>
</dbReference>
<comment type="pathway">
    <text evidence="2 9">Amino-acid biosynthesis; L-tryptophan biosynthesis; L-tryptophan from chorismate: step 4/5.</text>
</comment>
<evidence type="ECO:0000259" key="10">
    <source>
        <dbReference type="Pfam" id="PF00218"/>
    </source>
</evidence>
<evidence type="ECO:0000313" key="12">
    <source>
        <dbReference type="Proteomes" id="UP000568050"/>
    </source>
</evidence>
<evidence type="ECO:0000256" key="8">
    <source>
        <dbReference type="ARBA" id="ARBA00023239"/>
    </source>
</evidence>
<dbReference type="PANTHER" id="PTHR22854">
    <property type="entry name" value="TRYPTOPHAN BIOSYNTHESIS PROTEIN"/>
    <property type="match status" value="1"/>
</dbReference>
<dbReference type="CDD" id="cd00331">
    <property type="entry name" value="IGPS"/>
    <property type="match status" value="1"/>
</dbReference>
<name>A0A839QU08_9MICO</name>
<gene>
    <name evidence="9" type="primary">trpC</name>
    <name evidence="11" type="ORF">FHX50_000587</name>
</gene>
<keyword evidence="7 9" id="KW-0057">Aromatic amino acid biosynthesis</keyword>
<dbReference type="AlphaFoldDB" id="A0A839QU08"/>
<dbReference type="EMBL" id="JACHWP010000001">
    <property type="protein sequence ID" value="MBB3022339.1"/>
    <property type="molecule type" value="Genomic_DNA"/>
</dbReference>
<evidence type="ECO:0000313" key="11">
    <source>
        <dbReference type="EMBL" id="MBB3022339.1"/>
    </source>
</evidence>
<evidence type="ECO:0000256" key="1">
    <source>
        <dbReference type="ARBA" id="ARBA00001633"/>
    </source>
</evidence>
<dbReference type="UniPathway" id="UPA00035">
    <property type="reaction ID" value="UER00043"/>
</dbReference>
<comment type="caution">
    <text evidence="11">The sequence shown here is derived from an EMBL/GenBank/DDBJ whole genome shotgun (WGS) entry which is preliminary data.</text>
</comment>
<dbReference type="RefSeq" id="WP_183374305.1">
    <property type="nucleotide sequence ID" value="NZ_CBCSFZ010000002.1"/>
</dbReference>
<dbReference type="Pfam" id="PF00218">
    <property type="entry name" value="IGPS"/>
    <property type="match status" value="1"/>
</dbReference>
<dbReference type="NCBIfam" id="NF001377">
    <property type="entry name" value="PRK00278.2-4"/>
    <property type="match status" value="1"/>
</dbReference>
<keyword evidence="5 9" id="KW-0210">Decarboxylase</keyword>
<dbReference type="HAMAP" id="MF_00134_B">
    <property type="entry name" value="IGPS_B"/>
    <property type="match status" value="1"/>
</dbReference>
<comment type="similarity">
    <text evidence="3 9">Belongs to the TrpC family.</text>
</comment>
<dbReference type="InterPro" id="IPR001468">
    <property type="entry name" value="Indole-3-GlycerolPSynthase_CS"/>
</dbReference>
<dbReference type="Gene3D" id="3.20.20.70">
    <property type="entry name" value="Aldolase class I"/>
    <property type="match status" value="1"/>
</dbReference>
<evidence type="ECO:0000256" key="9">
    <source>
        <dbReference type="HAMAP-Rule" id="MF_00134"/>
    </source>
</evidence>
<evidence type="ECO:0000256" key="2">
    <source>
        <dbReference type="ARBA" id="ARBA00004696"/>
    </source>
</evidence>
<protein>
    <recommendedName>
        <fullName evidence="9">Indole-3-glycerol phosphate synthase</fullName>
        <shortName evidence="9">IGPS</shortName>
        <ecNumber evidence="9">4.1.1.48</ecNumber>
    </recommendedName>
</protein>
<accession>A0A839QU08</accession>
<dbReference type="NCBIfam" id="NF001369">
    <property type="entry name" value="PRK00278.1-1"/>
    <property type="match status" value="1"/>
</dbReference>
<organism evidence="11 12">
    <name type="scientific">Helcobacillus massiliensis</name>
    <dbReference type="NCBI Taxonomy" id="521392"/>
    <lineage>
        <taxon>Bacteria</taxon>
        <taxon>Bacillati</taxon>
        <taxon>Actinomycetota</taxon>
        <taxon>Actinomycetes</taxon>
        <taxon>Micrococcales</taxon>
        <taxon>Dermabacteraceae</taxon>
        <taxon>Helcobacillus</taxon>
    </lineage>
</organism>
<feature type="domain" description="Indole-3-glycerol phosphate synthase" evidence="10">
    <location>
        <begin position="6"/>
        <end position="260"/>
    </location>
</feature>
<dbReference type="InterPro" id="IPR045186">
    <property type="entry name" value="Indole-3-glycerol_P_synth"/>
</dbReference>
<keyword evidence="8 9" id="KW-0456">Lyase</keyword>
<keyword evidence="12" id="KW-1185">Reference proteome</keyword>
<evidence type="ECO:0000256" key="6">
    <source>
        <dbReference type="ARBA" id="ARBA00022822"/>
    </source>
</evidence>
<dbReference type="GO" id="GO:0000162">
    <property type="term" value="P:L-tryptophan biosynthetic process"/>
    <property type="evidence" value="ECO:0007669"/>
    <property type="project" value="UniProtKB-UniRule"/>
</dbReference>
<proteinExistence type="inferred from homology"/>
<keyword evidence="4 9" id="KW-0028">Amino-acid biosynthesis</keyword>
<evidence type="ECO:0000256" key="7">
    <source>
        <dbReference type="ARBA" id="ARBA00023141"/>
    </source>
</evidence>
<evidence type="ECO:0000256" key="3">
    <source>
        <dbReference type="ARBA" id="ARBA00008737"/>
    </source>
</evidence>